<dbReference type="EMBL" id="JAADJG010000279">
    <property type="protein sequence ID" value="KAF4449552.1"/>
    <property type="molecule type" value="Genomic_DNA"/>
</dbReference>
<dbReference type="InterPro" id="IPR011009">
    <property type="entry name" value="Kinase-like_dom_sf"/>
</dbReference>
<dbReference type="SUPFAM" id="SSF56112">
    <property type="entry name" value="Protein kinase-like (PK-like)"/>
    <property type="match status" value="1"/>
</dbReference>
<proteinExistence type="predicted"/>
<dbReference type="Pfam" id="PF06293">
    <property type="entry name" value="Kdo"/>
    <property type="match status" value="1"/>
</dbReference>
<sequence length="144" mass="16275">MAISKVAVLEWLIPQLEHETRMYEALARLQNPDETPITPRVLGHLFEGSRNVGFLLEKIEGRCPTLADLQKCEAALRKLHNMGFIHGDANRHNFIIEQSTGDVKMIDLEHAEAYDGKRAAAEIEELRSELMDESGRGAPVTFMY</sequence>
<evidence type="ECO:0000313" key="1">
    <source>
        <dbReference type="EMBL" id="KAF4449552.1"/>
    </source>
</evidence>
<evidence type="ECO:0008006" key="3">
    <source>
        <dbReference type="Google" id="ProtNLM"/>
    </source>
</evidence>
<dbReference type="AlphaFoldDB" id="A0A8H4P660"/>
<protein>
    <recommendedName>
        <fullName evidence="3">Protein kinase domain-containing protein</fullName>
    </recommendedName>
</protein>
<comment type="caution">
    <text evidence="1">The sequence shown here is derived from an EMBL/GenBank/DDBJ whole genome shotgun (WGS) entry which is preliminary data.</text>
</comment>
<gene>
    <name evidence="1" type="ORF">F53441_7211</name>
</gene>
<dbReference type="Proteomes" id="UP000605986">
    <property type="component" value="Unassembled WGS sequence"/>
</dbReference>
<evidence type="ECO:0000313" key="2">
    <source>
        <dbReference type="Proteomes" id="UP000605986"/>
    </source>
</evidence>
<keyword evidence="2" id="KW-1185">Reference proteome</keyword>
<reference evidence="1" key="1">
    <citation type="submission" date="2020-01" db="EMBL/GenBank/DDBJ databases">
        <title>Identification and distribution of gene clusters putatively required for synthesis of sphingolipid metabolism inhibitors in phylogenetically diverse species of the filamentous fungus Fusarium.</title>
        <authorList>
            <person name="Kim H.-S."/>
            <person name="Busman M."/>
            <person name="Brown D.W."/>
            <person name="Divon H."/>
            <person name="Uhlig S."/>
            <person name="Proctor R.H."/>
        </authorList>
    </citation>
    <scope>NUCLEOTIDE SEQUENCE</scope>
    <source>
        <strain evidence="1">NRRL 53441</strain>
    </source>
</reference>
<name>A0A8H4P660_9HYPO</name>
<accession>A0A8H4P660</accession>
<dbReference type="OrthoDB" id="2687876at2759"/>
<organism evidence="1 2">
    <name type="scientific">Fusarium austroafricanum</name>
    <dbReference type="NCBI Taxonomy" id="2364996"/>
    <lineage>
        <taxon>Eukaryota</taxon>
        <taxon>Fungi</taxon>
        <taxon>Dikarya</taxon>
        <taxon>Ascomycota</taxon>
        <taxon>Pezizomycotina</taxon>
        <taxon>Sordariomycetes</taxon>
        <taxon>Hypocreomycetidae</taxon>
        <taxon>Hypocreales</taxon>
        <taxon>Nectriaceae</taxon>
        <taxon>Fusarium</taxon>
        <taxon>Fusarium concolor species complex</taxon>
    </lineage>
</organism>
<dbReference type="Gene3D" id="1.10.510.10">
    <property type="entry name" value="Transferase(Phosphotransferase) domain 1"/>
    <property type="match status" value="1"/>
</dbReference>